<dbReference type="Pfam" id="PF01138">
    <property type="entry name" value="RNase_PH"/>
    <property type="match status" value="1"/>
</dbReference>
<dbReference type="Gene3D" id="3.30.230.70">
    <property type="entry name" value="GHMP Kinase, N-terminal domain"/>
    <property type="match status" value="1"/>
</dbReference>
<keyword evidence="3 4" id="KW-0271">Exosome</keyword>
<dbReference type="GO" id="GO:0035925">
    <property type="term" value="F:mRNA 3'-UTR AU-rich region binding"/>
    <property type="evidence" value="ECO:0007669"/>
    <property type="project" value="TreeGrafter"/>
</dbReference>
<keyword evidence="8" id="KW-1185">Reference proteome</keyword>
<dbReference type="PANTHER" id="PTHR11097">
    <property type="entry name" value="EXOSOME COMPLEX EXONUCLEASE RIBOSOMAL RNA PROCESSING PROTEIN"/>
    <property type="match status" value="1"/>
</dbReference>
<evidence type="ECO:0000313" key="8">
    <source>
        <dbReference type="Proteomes" id="UP000249782"/>
    </source>
</evidence>
<dbReference type="SUPFAM" id="SSF54211">
    <property type="entry name" value="Ribosomal protein S5 domain 2-like"/>
    <property type="match status" value="1"/>
</dbReference>
<comment type="similarity">
    <text evidence="4">Belongs to the RNase PH family. Rrp42 subfamily.</text>
</comment>
<dbReference type="InterPro" id="IPR001247">
    <property type="entry name" value="ExoRNase_PH_dom1"/>
</dbReference>
<dbReference type="Pfam" id="PF03725">
    <property type="entry name" value="RNase_PH_C"/>
    <property type="match status" value="1"/>
</dbReference>
<dbReference type="InterPro" id="IPR036345">
    <property type="entry name" value="ExoRNase_PH_dom2_sf"/>
</dbReference>
<reference evidence="7 8" key="1">
    <citation type="submission" date="2018-06" db="EMBL/GenBank/DDBJ databases">
        <title>Draft genome sequence of hyperthermophilic methanogen Methanothermobacter tenebrarum sp. MCM-B 1447.</title>
        <authorList>
            <person name="Pore S.D."/>
            <person name="Dagar S."/>
            <person name="Dhakephalkar P.K."/>
        </authorList>
    </citation>
    <scope>NUCLEOTIDE SEQUENCE [LARGE SCALE GENOMIC DNA]</scope>
    <source>
        <strain evidence="7 8">MCM B 1447</strain>
    </source>
</reference>
<dbReference type="CDD" id="cd11365">
    <property type="entry name" value="RNase_PH_archRRP42"/>
    <property type="match status" value="1"/>
</dbReference>
<feature type="domain" description="Exoribonuclease phosphorolytic" evidence="6">
    <location>
        <begin position="193"/>
        <end position="254"/>
    </location>
</feature>
<accession>A0A328PBY5</accession>
<evidence type="ECO:0000256" key="1">
    <source>
        <dbReference type="ARBA" id="ARBA00004496"/>
    </source>
</evidence>
<dbReference type="AlphaFoldDB" id="A0A328PBY5"/>
<feature type="domain" description="Exoribonuclease phosphorolytic" evidence="5">
    <location>
        <begin position="31"/>
        <end position="166"/>
    </location>
</feature>
<comment type="caution">
    <text evidence="7">The sequence shown here is derived from an EMBL/GenBank/DDBJ whole genome shotgun (WGS) entry which is preliminary data.</text>
</comment>
<dbReference type="InterPro" id="IPR050590">
    <property type="entry name" value="Exosome_comp_Rrp42_subfam"/>
</dbReference>
<organism evidence="7 8">
    <name type="scientific">Methanothermobacter tenebrarum</name>
    <dbReference type="NCBI Taxonomy" id="680118"/>
    <lineage>
        <taxon>Archaea</taxon>
        <taxon>Methanobacteriati</taxon>
        <taxon>Methanobacteriota</taxon>
        <taxon>Methanomada group</taxon>
        <taxon>Methanobacteria</taxon>
        <taxon>Methanobacteriales</taxon>
        <taxon>Methanobacteriaceae</taxon>
        <taxon>Methanothermobacter</taxon>
    </lineage>
</organism>
<dbReference type="InterPro" id="IPR020568">
    <property type="entry name" value="Ribosomal_Su5_D2-typ_SF"/>
</dbReference>
<dbReference type="Proteomes" id="UP000249782">
    <property type="component" value="Unassembled WGS sequence"/>
</dbReference>
<dbReference type="GO" id="GO:0000177">
    <property type="term" value="C:cytoplasmic exosome (RNase complex)"/>
    <property type="evidence" value="ECO:0007669"/>
    <property type="project" value="TreeGrafter"/>
</dbReference>
<comment type="subcellular location">
    <subcellularLocation>
        <location evidence="1 4">Cytoplasm</location>
    </subcellularLocation>
</comment>
<dbReference type="GO" id="GO:0016075">
    <property type="term" value="P:rRNA catabolic process"/>
    <property type="evidence" value="ECO:0007669"/>
    <property type="project" value="TreeGrafter"/>
</dbReference>
<proteinExistence type="inferred from homology"/>
<dbReference type="NCBIfam" id="NF003282">
    <property type="entry name" value="PRK04282.1-1"/>
    <property type="match status" value="1"/>
</dbReference>
<dbReference type="FunFam" id="3.30.230.70:FF:000017">
    <property type="entry name" value="Exosome complex component Rrp42"/>
    <property type="match status" value="1"/>
</dbReference>
<evidence type="ECO:0000313" key="7">
    <source>
        <dbReference type="EMBL" id="RAO79959.1"/>
    </source>
</evidence>
<evidence type="ECO:0000259" key="5">
    <source>
        <dbReference type="Pfam" id="PF01138"/>
    </source>
</evidence>
<evidence type="ECO:0000259" key="6">
    <source>
        <dbReference type="Pfam" id="PF03725"/>
    </source>
</evidence>
<evidence type="ECO:0000256" key="3">
    <source>
        <dbReference type="ARBA" id="ARBA00022835"/>
    </source>
</evidence>
<dbReference type="HAMAP" id="MF_00622">
    <property type="entry name" value="Exosome_Rrp42"/>
    <property type="match status" value="1"/>
</dbReference>
<dbReference type="SUPFAM" id="SSF55666">
    <property type="entry name" value="Ribonuclease PH domain 2-like"/>
    <property type="match status" value="1"/>
</dbReference>
<sequence>MKMDIVPEITRENIINLINKKERTDGRALDEFREIFIETGIITKAEGSARVKLGNTQLIVGIKPQIGEPFPDTPNMGIIITNSELLPMASPTFEPGPPDERSIELSRVVDRCIRESDMLNLEKLCIVEGSSVWLLFIDLHIIDYDGNLFDAAVLATVAALRDTKLPTAKIEEDEIILDYENLKPLPLENTALMCTFAKIGDQMVLDPSLDEEEILTARLSIGMRSDGTICAMQKGGEGSLTKEDILEAIKITKEKIPQLIEELDKIIPQNKVI</sequence>
<evidence type="ECO:0000256" key="2">
    <source>
        <dbReference type="ARBA" id="ARBA00022490"/>
    </source>
</evidence>
<comment type="subunit">
    <text evidence="4">Component of the archaeal exosome complex. Forms a hexameric ring-like arrangement composed of 3 Rrp41-Rrp42 heterodimers. The hexameric ring associates with a trimer of Rrp4 and/or Csl4 subunits.</text>
</comment>
<gene>
    <name evidence="4" type="primary">rrp42</name>
    <name evidence="7" type="ORF">DPC56_01420</name>
</gene>
<dbReference type="InterPro" id="IPR027408">
    <property type="entry name" value="PNPase/RNase_PH_dom_sf"/>
</dbReference>
<protein>
    <recommendedName>
        <fullName evidence="4">Exosome complex component Rrp42</fullName>
    </recommendedName>
</protein>
<keyword evidence="2 4" id="KW-0963">Cytoplasm</keyword>
<dbReference type="InterPro" id="IPR015847">
    <property type="entry name" value="ExoRNase_PH_dom2"/>
</dbReference>
<dbReference type="EMBL" id="QLOE01000001">
    <property type="protein sequence ID" value="RAO79959.1"/>
    <property type="molecule type" value="Genomic_DNA"/>
</dbReference>
<dbReference type="InterPro" id="IPR020869">
    <property type="entry name" value="Rrp42_archaea"/>
</dbReference>
<comment type="function">
    <text evidence="4">Non-catalytic component of the exosome, which is a complex involved in RNA degradation. Contributes to the structuring of the Rrp41 active site.</text>
</comment>
<dbReference type="PANTHER" id="PTHR11097:SF8">
    <property type="entry name" value="EXOSOME COMPLEX COMPONENT RRP42"/>
    <property type="match status" value="1"/>
</dbReference>
<name>A0A328PBY5_9EURY</name>
<evidence type="ECO:0000256" key="4">
    <source>
        <dbReference type="HAMAP-Rule" id="MF_00622"/>
    </source>
</evidence>